<dbReference type="Gene3D" id="3.10.450.10">
    <property type="match status" value="1"/>
</dbReference>
<keyword evidence="2" id="KW-0789">Thiol protease inhibitor</keyword>
<dbReference type="InterPro" id="IPR046350">
    <property type="entry name" value="Cystatin_sf"/>
</dbReference>
<evidence type="ECO:0000313" key="5">
    <source>
        <dbReference type="EMBL" id="KAH6822102.1"/>
    </source>
</evidence>
<feature type="domain" description="Cystatin" evidence="4">
    <location>
        <begin position="39"/>
        <end position="114"/>
    </location>
</feature>
<keyword evidence="6" id="KW-1185">Reference proteome</keyword>
<sequence length="116" mass="12794">MALKSCHIIILAFLSLAAVAAPISAGGWRRIDKPNSILEVVHAAKFAVENYNESQHKFLDFVSVVKGEELPGAVTQYRLIIAAKDGEEAAAGNYRAVVSYMWEEKRLQVVSFQKTT</sequence>
<protein>
    <recommendedName>
        <fullName evidence="4">Cystatin domain-containing protein</fullName>
    </recommendedName>
</protein>
<name>A0AAD4P109_PERFH</name>
<dbReference type="Proteomes" id="UP001190926">
    <property type="component" value="Unassembled WGS sequence"/>
</dbReference>
<proteinExistence type="predicted"/>
<comment type="caution">
    <text evidence="5">The sequence shown here is derived from an EMBL/GenBank/DDBJ whole genome shotgun (WGS) entry which is preliminary data.</text>
</comment>
<evidence type="ECO:0000256" key="1">
    <source>
        <dbReference type="ARBA" id="ARBA00022690"/>
    </source>
</evidence>
<evidence type="ECO:0000313" key="6">
    <source>
        <dbReference type="Proteomes" id="UP001190926"/>
    </source>
</evidence>
<evidence type="ECO:0000259" key="4">
    <source>
        <dbReference type="Pfam" id="PF16845"/>
    </source>
</evidence>
<dbReference type="SUPFAM" id="SSF54403">
    <property type="entry name" value="Cystatin/monellin"/>
    <property type="match status" value="1"/>
</dbReference>
<evidence type="ECO:0000256" key="3">
    <source>
        <dbReference type="SAM" id="SignalP"/>
    </source>
</evidence>
<dbReference type="EMBL" id="SDAM02001616">
    <property type="protein sequence ID" value="KAH6822102.1"/>
    <property type="molecule type" value="Genomic_DNA"/>
</dbReference>
<dbReference type="AlphaFoldDB" id="A0AAD4P109"/>
<dbReference type="PANTHER" id="PTHR47364">
    <property type="entry name" value="CYSTEINE PROTEINASE INHIBITOR 5"/>
    <property type="match status" value="1"/>
</dbReference>
<organism evidence="5 6">
    <name type="scientific">Perilla frutescens var. hirtella</name>
    <name type="common">Perilla citriodora</name>
    <name type="synonym">Perilla setoyensis</name>
    <dbReference type="NCBI Taxonomy" id="608512"/>
    <lineage>
        <taxon>Eukaryota</taxon>
        <taxon>Viridiplantae</taxon>
        <taxon>Streptophyta</taxon>
        <taxon>Embryophyta</taxon>
        <taxon>Tracheophyta</taxon>
        <taxon>Spermatophyta</taxon>
        <taxon>Magnoliopsida</taxon>
        <taxon>eudicotyledons</taxon>
        <taxon>Gunneridae</taxon>
        <taxon>Pentapetalae</taxon>
        <taxon>asterids</taxon>
        <taxon>lamiids</taxon>
        <taxon>Lamiales</taxon>
        <taxon>Lamiaceae</taxon>
        <taxon>Nepetoideae</taxon>
        <taxon>Elsholtzieae</taxon>
        <taxon>Perilla</taxon>
    </lineage>
</organism>
<accession>A0AAD4P109</accession>
<dbReference type="Pfam" id="PF16845">
    <property type="entry name" value="SQAPI"/>
    <property type="match status" value="1"/>
</dbReference>
<feature type="signal peptide" evidence="3">
    <location>
        <begin position="1"/>
        <end position="20"/>
    </location>
</feature>
<reference evidence="5 6" key="1">
    <citation type="journal article" date="2021" name="Nat. Commun.">
        <title>Incipient diploidization of the medicinal plant Perilla within 10,000 years.</title>
        <authorList>
            <person name="Zhang Y."/>
            <person name="Shen Q."/>
            <person name="Leng L."/>
            <person name="Zhang D."/>
            <person name="Chen S."/>
            <person name="Shi Y."/>
            <person name="Ning Z."/>
            <person name="Chen S."/>
        </authorList>
    </citation>
    <scope>NUCLEOTIDE SEQUENCE [LARGE SCALE GENOMIC DNA]</scope>
    <source>
        <strain evidence="6">cv. PC099</strain>
    </source>
</reference>
<dbReference type="PANTHER" id="PTHR47364:SF2">
    <property type="entry name" value="CYSTEINE PROTEINASE INHIBITOR 5"/>
    <property type="match status" value="1"/>
</dbReference>
<dbReference type="GO" id="GO:0004869">
    <property type="term" value="F:cysteine-type endopeptidase inhibitor activity"/>
    <property type="evidence" value="ECO:0007669"/>
    <property type="project" value="UniProtKB-KW"/>
</dbReference>
<gene>
    <name evidence="5" type="ORF">C2S53_017713</name>
</gene>
<dbReference type="InterPro" id="IPR000010">
    <property type="entry name" value="Cystatin_dom"/>
</dbReference>
<feature type="chain" id="PRO_5042070205" description="Cystatin domain-containing protein" evidence="3">
    <location>
        <begin position="21"/>
        <end position="116"/>
    </location>
</feature>
<keyword evidence="1" id="KW-0646">Protease inhibitor</keyword>
<evidence type="ECO:0000256" key="2">
    <source>
        <dbReference type="ARBA" id="ARBA00022704"/>
    </source>
</evidence>
<keyword evidence="3" id="KW-0732">Signal</keyword>